<protein>
    <submittedName>
        <fullName evidence="2">Uncharacterized protein</fullName>
    </submittedName>
</protein>
<keyword evidence="1" id="KW-0732">Signal</keyword>
<sequence length="144" mass="15351">MSFPSFLSLLFLSFSLSQIFDSSWLRCTSSSPTGLHFTDRSVVNRSSVVGVAWIVCLKGIFPSPRVNSLITVVQQGSAAVCPFDPSADRDLGYGDISMGSMLLFLHEIVLVGLQVFAGRSGDVYVSLLGLFGGGVVVTTSSLFC</sequence>
<dbReference type="Gramene" id="PRQ28155">
    <property type="protein sequence ID" value="PRQ28155"/>
    <property type="gene ID" value="RchiOBHm_Chr6g0312951"/>
</dbReference>
<dbReference type="Proteomes" id="UP000238479">
    <property type="component" value="Chromosome 6"/>
</dbReference>
<dbReference type="AlphaFoldDB" id="A0A2P6Q1V5"/>
<evidence type="ECO:0000313" key="2">
    <source>
        <dbReference type="EMBL" id="PRQ28155.1"/>
    </source>
</evidence>
<organism evidence="2 3">
    <name type="scientific">Rosa chinensis</name>
    <name type="common">China rose</name>
    <dbReference type="NCBI Taxonomy" id="74649"/>
    <lineage>
        <taxon>Eukaryota</taxon>
        <taxon>Viridiplantae</taxon>
        <taxon>Streptophyta</taxon>
        <taxon>Embryophyta</taxon>
        <taxon>Tracheophyta</taxon>
        <taxon>Spermatophyta</taxon>
        <taxon>Magnoliopsida</taxon>
        <taxon>eudicotyledons</taxon>
        <taxon>Gunneridae</taxon>
        <taxon>Pentapetalae</taxon>
        <taxon>rosids</taxon>
        <taxon>fabids</taxon>
        <taxon>Rosales</taxon>
        <taxon>Rosaceae</taxon>
        <taxon>Rosoideae</taxon>
        <taxon>Rosoideae incertae sedis</taxon>
        <taxon>Rosa</taxon>
    </lineage>
</organism>
<evidence type="ECO:0000256" key="1">
    <source>
        <dbReference type="SAM" id="SignalP"/>
    </source>
</evidence>
<comment type="caution">
    <text evidence="2">The sequence shown here is derived from an EMBL/GenBank/DDBJ whole genome shotgun (WGS) entry which is preliminary data.</text>
</comment>
<keyword evidence="3" id="KW-1185">Reference proteome</keyword>
<gene>
    <name evidence="2" type="ORF">RchiOBHm_Chr6g0312951</name>
</gene>
<evidence type="ECO:0000313" key="3">
    <source>
        <dbReference type="Proteomes" id="UP000238479"/>
    </source>
</evidence>
<feature type="signal peptide" evidence="1">
    <location>
        <begin position="1"/>
        <end position="17"/>
    </location>
</feature>
<proteinExistence type="predicted"/>
<accession>A0A2P6Q1V5</accession>
<name>A0A2P6Q1V5_ROSCH</name>
<reference evidence="2 3" key="1">
    <citation type="journal article" date="2018" name="Nat. Genet.">
        <title>The Rosa genome provides new insights in the design of modern roses.</title>
        <authorList>
            <person name="Bendahmane M."/>
        </authorList>
    </citation>
    <scope>NUCLEOTIDE SEQUENCE [LARGE SCALE GENOMIC DNA]</scope>
    <source>
        <strain evidence="3">cv. Old Blush</strain>
    </source>
</reference>
<feature type="chain" id="PRO_5015108649" evidence="1">
    <location>
        <begin position="18"/>
        <end position="144"/>
    </location>
</feature>
<dbReference type="EMBL" id="PDCK01000044">
    <property type="protein sequence ID" value="PRQ28155.1"/>
    <property type="molecule type" value="Genomic_DNA"/>
</dbReference>